<keyword evidence="4" id="KW-0347">Helicase</keyword>
<feature type="region of interest" description="Disordered" evidence="1">
    <location>
        <begin position="822"/>
        <end position="843"/>
    </location>
</feature>
<feature type="region of interest" description="Disordered" evidence="1">
    <location>
        <begin position="316"/>
        <end position="366"/>
    </location>
</feature>
<comment type="caution">
    <text evidence="4">The sequence shown here is derived from an EMBL/GenBank/DDBJ whole genome shotgun (WGS) entry which is preliminary data.</text>
</comment>
<evidence type="ECO:0000313" key="4">
    <source>
        <dbReference type="EMBL" id="NYH23958.1"/>
    </source>
</evidence>
<dbReference type="CDD" id="cd01029">
    <property type="entry name" value="TOPRIM_primases"/>
    <property type="match status" value="1"/>
</dbReference>
<dbReference type="InterPro" id="IPR022081">
    <property type="entry name" value="DUF3631"/>
</dbReference>
<name>A0A7Z0B884_9BURK</name>
<dbReference type="RefSeq" id="WP_179744340.1">
    <property type="nucleotide sequence ID" value="NZ_JACCAS010000001.1"/>
</dbReference>
<organism evidence="4 5">
    <name type="scientific">Paraburkholderia bryophila</name>
    <dbReference type="NCBI Taxonomy" id="420952"/>
    <lineage>
        <taxon>Bacteria</taxon>
        <taxon>Pseudomonadati</taxon>
        <taxon>Pseudomonadota</taxon>
        <taxon>Betaproteobacteria</taxon>
        <taxon>Burkholderiales</taxon>
        <taxon>Burkholderiaceae</taxon>
        <taxon>Paraburkholderia</taxon>
    </lineage>
</organism>
<keyword evidence="4" id="KW-0547">Nucleotide-binding</keyword>
<feature type="domain" description="DUF3631" evidence="2">
    <location>
        <begin position="590"/>
        <end position="769"/>
    </location>
</feature>
<reference evidence="4 5" key="1">
    <citation type="submission" date="2020-07" db="EMBL/GenBank/DDBJ databases">
        <title>Exploring microbial biodiversity for novel pathways involved in the catabolism of aromatic compounds derived from lignin.</title>
        <authorList>
            <person name="Elkins J."/>
        </authorList>
    </citation>
    <scope>NUCLEOTIDE SEQUENCE [LARGE SCALE GENOMIC DNA]</scope>
    <source>
        <strain evidence="4 5">H2C3C</strain>
    </source>
</reference>
<dbReference type="InterPro" id="IPR034154">
    <property type="entry name" value="TOPRIM_DnaG/twinkle"/>
</dbReference>
<evidence type="ECO:0000313" key="5">
    <source>
        <dbReference type="Proteomes" id="UP000540929"/>
    </source>
</evidence>
<evidence type="ECO:0000259" key="2">
    <source>
        <dbReference type="Pfam" id="PF12307"/>
    </source>
</evidence>
<gene>
    <name evidence="4" type="ORF">GGD40_003437</name>
</gene>
<sequence length="843" mass="90381">MSGPRKTEATFAAALAAHDLTPSEIVSDGRIRRFDGPDDKRGQRNAWYVLYGDGSVSAGAFGYWKTGLSEKWCARPQRTLSAAEHKLNRERIENAQSAAAAERAKIRERAATAARRIWENAHDADDTNPYLSHKSVKSYGVKETDDNRTLIVPLHNAAGVIVNLQFINGRGEKRFKGGCEVSGCSYQFGGEPQADGVLLIGEGYATCASVHAATGAPAVVAFNCNNLLSVARAWRARLPSAQIVLAADDDHMTAGNPGVTAARAATHAIGGALAIPRFGDGRPDNASDFNDLQAFAGPDAVAACIETAYLASAQDKADTPDGRAHHTGKVSAQAAVTAQPTNSDDDVSDANGSGKQADCGSGTDNESDDDAIARLAALGTMSYDRVRRVEAKRLGVQVGTLDRLVAAIRNNGGDFPFAEIDLWSEPVDGAALLSELAVVVRRFVVCDPVTAHAAALWIAMTWLIDDVNIAPLAAISSPEKRCGKSTLLGLFARLTCRPLAASNISPAALFRSIEAWRPTLVIDEADAFAKDNEELRGLLNAGHTRDTAYVVRVVGDDFRPKQFSVWGAKAIAGIGKLADTIVDRSICFELRRRLPHEKVDKLRHAEPGLFDMLASKLARWADDNGPTVRSARVDLPDSLNDRAADNWEPLFQIAHTAGGVWPELARRAALALSGDRGQEQSVSVELLADIHEIFETQKAVRIASADLLRALLDDEEKLWATWNHGKPLSLKQLAKRLGQFGIKSRNIRSGYAVAKGYDRADFSDTFARYLFLDDFAATPLQPSTSKAYSVAGAPLQGHGKNAPATLKPIPVKADSECSGVAAKNRGIGEEHDHAGDNNAEDAL</sequence>
<feature type="domain" description="Toprim" evidence="3">
    <location>
        <begin position="198"/>
        <end position="297"/>
    </location>
</feature>
<dbReference type="InterPro" id="IPR006171">
    <property type="entry name" value="TOPRIM_dom"/>
</dbReference>
<keyword evidence="4" id="KW-0378">Hydrolase</keyword>
<dbReference type="AlphaFoldDB" id="A0A7Z0B884"/>
<dbReference type="Pfam" id="PF13362">
    <property type="entry name" value="Toprim_3"/>
    <property type="match status" value="1"/>
</dbReference>
<dbReference type="GO" id="GO:0004386">
    <property type="term" value="F:helicase activity"/>
    <property type="evidence" value="ECO:0007669"/>
    <property type="project" value="UniProtKB-KW"/>
</dbReference>
<dbReference type="Proteomes" id="UP000540929">
    <property type="component" value="Unassembled WGS sequence"/>
</dbReference>
<keyword evidence="4" id="KW-0067">ATP-binding</keyword>
<accession>A0A7Z0B884</accession>
<protein>
    <submittedName>
        <fullName evidence="4">Putative DNA primase/helicase</fullName>
    </submittedName>
</protein>
<feature type="compositionally biased region" description="Basic and acidic residues" evidence="1">
    <location>
        <begin position="826"/>
        <end position="835"/>
    </location>
</feature>
<keyword evidence="5" id="KW-1185">Reference proteome</keyword>
<dbReference type="EMBL" id="JACCAS010000001">
    <property type="protein sequence ID" value="NYH23958.1"/>
    <property type="molecule type" value="Genomic_DNA"/>
</dbReference>
<evidence type="ECO:0000259" key="3">
    <source>
        <dbReference type="Pfam" id="PF13362"/>
    </source>
</evidence>
<evidence type="ECO:0000256" key="1">
    <source>
        <dbReference type="SAM" id="MobiDB-lite"/>
    </source>
</evidence>
<dbReference type="Pfam" id="PF12307">
    <property type="entry name" value="DUF3631"/>
    <property type="match status" value="1"/>
</dbReference>
<proteinExistence type="predicted"/>